<accession>A0A2M8LH76</accession>
<name>A0A2M8LH76_9BACT</name>
<reference evidence="2" key="1">
    <citation type="submission" date="2017-09" db="EMBL/GenBank/DDBJ databases">
        <title>Depth-based differentiation of microbial function through sediment-hosted aquifers and enrichment of novel symbionts in the deep terrestrial subsurface.</title>
        <authorList>
            <person name="Probst A.J."/>
            <person name="Ladd B."/>
            <person name="Jarett J.K."/>
            <person name="Geller-Mcgrath D.E."/>
            <person name="Sieber C.M.K."/>
            <person name="Emerson J.B."/>
            <person name="Anantharaman K."/>
            <person name="Thomas B.C."/>
            <person name="Malmstrom R."/>
            <person name="Stieglmeier M."/>
            <person name="Klingl A."/>
            <person name="Woyke T."/>
            <person name="Ryan C.M."/>
            <person name="Banfield J.F."/>
        </authorList>
    </citation>
    <scope>NUCLEOTIDE SEQUENCE [LARGE SCALE GENOMIC DNA]</scope>
</reference>
<dbReference type="Proteomes" id="UP000231436">
    <property type="component" value="Unassembled WGS sequence"/>
</dbReference>
<proteinExistence type="predicted"/>
<comment type="caution">
    <text evidence="1">The sequence shown here is derived from an EMBL/GenBank/DDBJ whole genome shotgun (WGS) entry which is preliminary data.</text>
</comment>
<evidence type="ECO:0000313" key="1">
    <source>
        <dbReference type="EMBL" id="PJE76799.1"/>
    </source>
</evidence>
<organism evidence="1 2">
    <name type="scientific">Candidatus Uhrbacteria bacterium CG10_big_fil_rev_8_21_14_0_10_48_16</name>
    <dbReference type="NCBI Taxonomy" id="1975038"/>
    <lineage>
        <taxon>Bacteria</taxon>
        <taxon>Candidatus Uhriibacteriota</taxon>
    </lineage>
</organism>
<gene>
    <name evidence="1" type="ORF">COV05_02685</name>
</gene>
<evidence type="ECO:0000313" key="2">
    <source>
        <dbReference type="Proteomes" id="UP000231436"/>
    </source>
</evidence>
<dbReference type="AlphaFoldDB" id="A0A2M8LH76"/>
<sequence>MTFYDFPLRVLFRQFLLSPPEAQLIDEFHRLHSRLVFADRSQVFLSREAFQVARQASRRSLDPPDLTLLQGNRPPEVHKTVYTLLLEKEMRSYRHLRHASDRMLVEVVILHHFLKVETLNQRSLSVLGWMIQDRLTHILLQTGSRSIRKIRELSSEPGIDRQAWETRLAGAAAEAKAMQELALTRLHVYPATIFEDTSLKIDFFLALEGSSVGACVSVKTHVNGHTKFMLGSVPGYEEWWTSIHDGSSKFEGMSRRTWRPILLTVNKPQGEDVDLTMPVHPAHWALDLQAVLEEDRSQLLTRTA</sequence>
<protein>
    <submittedName>
        <fullName evidence="1">Uncharacterized protein</fullName>
    </submittedName>
</protein>
<dbReference type="EMBL" id="PFEU01000011">
    <property type="protein sequence ID" value="PJE76799.1"/>
    <property type="molecule type" value="Genomic_DNA"/>
</dbReference>